<feature type="compositionally biased region" description="Polar residues" evidence="1">
    <location>
        <begin position="505"/>
        <end position="522"/>
    </location>
</feature>
<keyword evidence="2" id="KW-1185">Reference proteome</keyword>
<dbReference type="Proteomes" id="UP000887540">
    <property type="component" value="Unplaced"/>
</dbReference>
<proteinExistence type="predicted"/>
<organism evidence="2 3">
    <name type="scientific">Acrobeloides nanus</name>
    <dbReference type="NCBI Taxonomy" id="290746"/>
    <lineage>
        <taxon>Eukaryota</taxon>
        <taxon>Metazoa</taxon>
        <taxon>Ecdysozoa</taxon>
        <taxon>Nematoda</taxon>
        <taxon>Chromadorea</taxon>
        <taxon>Rhabditida</taxon>
        <taxon>Tylenchina</taxon>
        <taxon>Cephalobomorpha</taxon>
        <taxon>Cephaloboidea</taxon>
        <taxon>Cephalobidae</taxon>
        <taxon>Acrobeloides</taxon>
    </lineage>
</organism>
<name>A0A914DP61_9BILA</name>
<sequence length="758" mass="89072">MDPTTPSQHHTCDSTNFAQSIDVTIEEYIKKYWNYWEKVIKDKHYVELVNNYIALDIQYSTDQVFVGQIGLSNYQQEVYLSNDYRPQINNETISTPVFISTQEILSENQSVCYQEAPSVSWIPPSTYNNGTENLIFLSNDTQTHDWVPTNMIGTMNSIEYMGNANVKNANKKIINEIIYFLFELYNAKNMFPEIYWKKAFINFVLFDAIEEINPNDGAFNFVQKMMNFPENLVSPKDQHKTILLYQFNLDPKLLKINPDFIKNSEKSDPLNSSTILEQQLDQNTLELLKFCYEIFWKNYFSVFAQNCANIHDSAELLAYIGKRWQCFIRGTKNLENAYPEIQFWGEPNQYVSILKRALSFWHYTFYSYNEYNEYNIKLEDAIFKILSEGQKDNSYKIPRSIIASQCMIMQFEKNQRIQYINLEKNELPPMLEHIFMQSYLERRDPALNGFDIIPGRADLLLDQLAYNDSLESEESDNEEWEEDEDPQVTELKKQIKTLTRELEKTTISSPSNHVKTAHSKTTYLEKPEPSKKHRKNISNKTVPQNLPEMEVIQQKAPETHFKLWLPTLIWRRKNVIKLSGFNETMVQHIYPHDSFKNLEPETLDIGNIQYTKKPESKNIKKVAKDGNCLFRALAYCITGIDYVLDQMHEDATNVHKKMREATCHFLEQNRIDTNIINLVLSRIDSPQDQSNPVDAYLKMFSICVGFGSNKKYFDTQMETVYADVDRAEPEKTRNSVRFFQITCIFSSPRKWWHFMCPF</sequence>
<evidence type="ECO:0000313" key="3">
    <source>
        <dbReference type="WBParaSite" id="ACRNAN_scaffold3439.g12475.t1"/>
    </source>
</evidence>
<dbReference type="WBParaSite" id="ACRNAN_scaffold3439.g12475.t1">
    <property type="protein sequence ID" value="ACRNAN_scaffold3439.g12475.t1"/>
    <property type="gene ID" value="ACRNAN_scaffold3439.g12475"/>
</dbReference>
<evidence type="ECO:0000256" key="1">
    <source>
        <dbReference type="SAM" id="MobiDB-lite"/>
    </source>
</evidence>
<dbReference type="AlphaFoldDB" id="A0A914DP61"/>
<reference evidence="3" key="1">
    <citation type="submission" date="2022-11" db="UniProtKB">
        <authorList>
            <consortium name="WormBaseParasite"/>
        </authorList>
    </citation>
    <scope>IDENTIFICATION</scope>
</reference>
<protein>
    <submittedName>
        <fullName evidence="3">OTU domain-containing protein</fullName>
    </submittedName>
</protein>
<feature type="region of interest" description="Disordered" evidence="1">
    <location>
        <begin position="505"/>
        <end position="536"/>
    </location>
</feature>
<dbReference type="Gene3D" id="3.90.70.80">
    <property type="match status" value="1"/>
</dbReference>
<accession>A0A914DP61</accession>
<evidence type="ECO:0000313" key="2">
    <source>
        <dbReference type="Proteomes" id="UP000887540"/>
    </source>
</evidence>